<dbReference type="InterPro" id="IPR010640">
    <property type="entry name" value="Low_temperature_requirement_A"/>
</dbReference>
<protein>
    <submittedName>
        <fullName evidence="2">Low temperature requirement A protein (LtrA)</fullName>
    </submittedName>
</protein>
<dbReference type="Pfam" id="PF06772">
    <property type="entry name" value="LtrA"/>
    <property type="match status" value="1"/>
</dbReference>
<dbReference type="PANTHER" id="PTHR36840">
    <property type="entry name" value="BLL5714 PROTEIN"/>
    <property type="match status" value="1"/>
</dbReference>
<keyword evidence="3" id="KW-1185">Reference proteome</keyword>
<feature type="transmembrane region" description="Helical" evidence="1">
    <location>
        <begin position="132"/>
        <end position="152"/>
    </location>
</feature>
<accession>A0A2T1A2M9</accession>
<dbReference type="AlphaFoldDB" id="A0A2T1A2M9"/>
<dbReference type="RefSeq" id="WP_202862439.1">
    <property type="nucleotide sequence ID" value="NZ_PVUE01000004.1"/>
</dbReference>
<evidence type="ECO:0000313" key="2">
    <source>
        <dbReference type="EMBL" id="PRZ42843.1"/>
    </source>
</evidence>
<organism evidence="2 3">
    <name type="scientific">Antricoccus suffuscus</name>
    <dbReference type="NCBI Taxonomy" id="1629062"/>
    <lineage>
        <taxon>Bacteria</taxon>
        <taxon>Bacillati</taxon>
        <taxon>Actinomycetota</taxon>
        <taxon>Actinomycetes</taxon>
        <taxon>Geodermatophilales</taxon>
        <taxon>Antricoccaceae</taxon>
        <taxon>Antricoccus</taxon>
    </lineage>
</organism>
<dbReference type="EMBL" id="PVUE01000004">
    <property type="protein sequence ID" value="PRZ42843.1"/>
    <property type="molecule type" value="Genomic_DNA"/>
</dbReference>
<feature type="transmembrane region" description="Helical" evidence="1">
    <location>
        <begin position="21"/>
        <end position="46"/>
    </location>
</feature>
<evidence type="ECO:0000313" key="3">
    <source>
        <dbReference type="Proteomes" id="UP000237752"/>
    </source>
</evidence>
<comment type="caution">
    <text evidence="2">The sequence shown here is derived from an EMBL/GenBank/DDBJ whole genome shotgun (WGS) entry which is preliminary data.</text>
</comment>
<feature type="transmembrane region" description="Helical" evidence="1">
    <location>
        <begin position="100"/>
        <end position="120"/>
    </location>
</feature>
<gene>
    <name evidence="2" type="ORF">CLV47_104191</name>
</gene>
<dbReference type="Proteomes" id="UP000237752">
    <property type="component" value="Unassembled WGS sequence"/>
</dbReference>
<dbReference type="PANTHER" id="PTHR36840:SF1">
    <property type="entry name" value="BLL5714 PROTEIN"/>
    <property type="match status" value="1"/>
</dbReference>
<sequence>MSSRFGVAAAQLADLLATGHATSAVVAFAFALFAILAGWINFSWFASAFDTDVVDLSLIPTFVAIAVLGALELLLPVVAQGRAGGTPWHPHHIADRYGGFAIIALGEGIVGTVASSRSALGGSSGLDWDVDAVLVVVAGIGLTFAMWWTYFLTPYGDLLRLRPSRGYLFGCGHILSRIARRVVADGRASCRGSRGRPLATTRDGATAGRRAARYRY</sequence>
<reference evidence="2 3" key="1">
    <citation type="submission" date="2018-03" db="EMBL/GenBank/DDBJ databases">
        <title>Genomic Encyclopedia of Archaeal and Bacterial Type Strains, Phase II (KMG-II): from individual species to whole genera.</title>
        <authorList>
            <person name="Goeker M."/>
        </authorList>
    </citation>
    <scope>NUCLEOTIDE SEQUENCE [LARGE SCALE GENOMIC DNA]</scope>
    <source>
        <strain evidence="2 3">DSM 100065</strain>
    </source>
</reference>
<feature type="transmembrane region" description="Helical" evidence="1">
    <location>
        <begin position="58"/>
        <end position="79"/>
    </location>
</feature>
<evidence type="ECO:0000256" key="1">
    <source>
        <dbReference type="SAM" id="Phobius"/>
    </source>
</evidence>
<keyword evidence="1" id="KW-0472">Membrane</keyword>
<proteinExistence type="predicted"/>
<name>A0A2T1A2M9_9ACTN</name>
<keyword evidence="1" id="KW-0812">Transmembrane</keyword>
<keyword evidence="1" id="KW-1133">Transmembrane helix</keyword>